<protein>
    <submittedName>
        <fullName evidence="2">Uncharacterized protein</fullName>
    </submittedName>
</protein>
<gene>
    <name evidence="2" type="ORF">G2W53_023488</name>
</gene>
<comment type="caution">
    <text evidence="2">The sequence shown here is derived from an EMBL/GenBank/DDBJ whole genome shotgun (WGS) entry which is preliminary data.</text>
</comment>
<feature type="compositionally biased region" description="Pro residues" evidence="1">
    <location>
        <begin position="22"/>
        <end position="31"/>
    </location>
</feature>
<accession>A0A834T977</accession>
<dbReference type="EMBL" id="JAAIUW010000008">
    <property type="protein sequence ID" value="KAF7818033.1"/>
    <property type="molecule type" value="Genomic_DNA"/>
</dbReference>
<evidence type="ECO:0000256" key="1">
    <source>
        <dbReference type="SAM" id="MobiDB-lite"/>
    </source>
</evidence>
<keyword evidence="3" id="KW-1185">Reference proteome</keyword>
<proteinExistence type="predicted"/>
<feature type="region of interest" description="Disordered" evidence="1">
    <location>
        <begin position="1"/>
        <end position="31"/>
    </location>
</feature>
<evidence type="ECO:0000313" key="2">
    <source>
        <dbReference type="EMBL" id="KAF7818033.1"/>
    </source>
</evidence>
<dbReference type="AlphaFoldDB" id="A0A834T977"/>
<dbReference type="Proteomes" id="UP000634136">
    <property type="component" value="Unassembled WGS sequence"/>
</dbReference>
<evidence type="ECO:0000313" key="3">
    <source>
        <dbReference type="Proteomes" id="UP000634136"/>
    </source>
</evidence>
<reference evidence="2" key="1">
    <citation type="submission" date="2020-09" db="EMBL/GenBank/DDBJ databases">
        <title>Genome-Enabled Discovery of Anthraquinone Biosynthesis in Senna tora.</title>
        <authorList>
            <person name="Kang S.-H."/>
            <person name="Pandey R.P."/>
            <person name="Lee C.-M."/>
            <person name="Sim J.-S."/>
            <person name="Jeong J.-T."/>
            <person name="Choi B.-S."/>
            <person name="Jung M."/>
            <person name="Ginzburg D."/>
            <person name="Zhao K."/>
            <person name="Won S.Y."/>
            <person name="Oh T.-J."/>
            <person name="Yu Y."/>
            <person name="Kim N.-H."/>
            <person name="Lee O.R."/>
            <person name="Lee T.-H."/>
            <person name="Bashyal P."/>
            <person name="Kim T.-S."/>
            <person name="Lee W.-H."/>
            <person name="Kawkins C."/>
            <person name="Kim C.-K."/>
            <person name="Kim J.S."/>
            <person name="Ahn B.O."/>
            <person name="Rhee S.Y."/>
            <person name="Sohng J.K."/>
        </authorList>
    </citation>
    <scope>NUCLEOTIDE SEQUENCE</scope>
    <source>
        <tissue evidence="2">Leaf</tissue>
    </source>
</reference>
<organism evidence="2 3">
    <name type="scientific">Senna tora</name>
    <dbReference type="NCBI Taxonomy" id="362788"/>
    <lineage>
        <taxon>Eukaryota</taxon>
        <taxon>Viridiplantae</taxon>
        <taxon>Streptophyta</taxon>
        <taxon>Embryophyta</taxon>
        <taxon>Tracheophyta</taxon>
        <taxon>Spermatophyta</taxon>
        <taxon>Magnoliopsida</taxon>
        <taxon>eudicotyledons</taxon>
        <taxon>Gunneridae</taxon>
        <taxon>Pentapetalae</taxon>
        <taxon>rosids</taxon>
        <taxon>fabids</taxon>
        <taxon>Fabales</taxon>
        <taxon>Fabaceae</taxon>
        <taxon>Caesalpinioideae</taxon>
        <taxon>Cassia clade</taxon>
        <taxon>Senna</taxon>
    </lineage>
</organism>
<name>A0A834T977_9FABA</name>
<sequence length="31" mass="3262">MAKSFNRSGRVQVDVAHAPCLPSSPPSPNPN</sequence>